<evidence type="ECO:0000313" key="2">
    <source>
        <dbReference type="Proteomes" id="UP000283850"/>
    </source>
</evidence>
<gene>
    <name evidence="1" type="ORF">DWW10_19440</name>
</gene>
<dbReference type="AlphaFoldDB" id="A0A412XWU8"/>
<organism evidence="1 2">
    <name type="scientific">Bacteroides intestinalis</name>
    <dbReference type="NCBI Taxonomy" id="329854"/>
    <lineage>
        <taxon>Bacteria</taxon>
        <taxon>Pseudomonadati</taxon>
        <taxon>Bacteroidota</taxon>
        <taxon>Bacteroidia</taxon>
        <taxon>Bacteroidales</taxon>
        <taxon>Bacteroidaceae</taxon>
        <taxon>Bacteroides</taxon>
    </lineage>
</organism>
<reference evidence="1 2" key="1">
    <citation type="submission" date="2018-08" db="EMBL/GenBank/DDBJ databases">
        <title>A genome reference for cultivated species of the human gut microbiota.</title>
        <authorList>
            <person name="Zou Y."/>
            <person name="Xue W."/>
            <person name="Luo G."/>
        </authorList>
    </citation>
    <scope>NUCLEOTIDE SEQUENCE [LARGE SCALE GENOMIC DNA]</scope>
    <source>
        <strain evidence="1 2">AF14-32</strain>
    </source>
</reference>
<accession>A0A412XWU8</accession>
<protein>
    <submittedName>
        <fullName evidence="1">Uncharacterized protein</fullName>
    </submittedName>
</protein>
<dbReference type="Proteomes" id="UP000283850">
    <property type="component" value="Unassembled WGS sequence"/>
</dbReference>
<evidence type="ECO:0000313" key="1">
    <source>
        <dbReference type="EMBL" id="RGV49802.1"/>
    </source>
</evidence>
<proteinExistence type="predicted"/>
<comment type="caution">
    <text evidence="1">The sequence shown here is derived from an EMBL/GenBank/DDBJ whole genome shotgun (WGS) entry which is preliminary data.</text>
</comment>
<name>A0A412XWU8_9BACE</name>
<dbReference type="RefSeq" id="WP_118422151.1">
    <property type="nucleotide sequence ID" value="NZ_QRZF01000017.1"/>
</dbReference>
<dbReference type="EMBL" id="QRZF01000017">
    <property type="protein sequence ID" value="RGV49802.1"/>
    <property type="molecule type" value="Genomic_DNA"/>
</dbReference>
<sequence>MKTRRIFLLKGKENMIDHVKSIQLLGCAYWKKARNKKLNVGDICYLYLIGKGHYQVRYRLEVVDISCIREDSSCWIAPFKADNDCYKLTPTAGMYEGNRLSLDTLEEIGINRHAQFKELNEHQEAFLKQYFQQLR</sequence>